<dbReference type="RefSeq" id="XP_010512761.1">
    <property type="nucleotide sequence ID" value="XM_010514459.2"/>
</dbReference>
<feature type="region of interest" description="Disordered" evidence="1">
    <location>
        <begin position="39"/>
        <end position="163"/>
    </location>
</feature>
<feature type="compositionally biased region" description="Low complexity" evidence="1">
    <location>
        <begin position="111"/>
        <end position="126"/>
    </location>
</feature>
<reference evidence="5" key="2">
    <citation type="submission" date="2025-08" db="UniProtKB">
        <authorList>
            <consortium name="RefSeq"/>
        </authorList>
    </citation>
    <scope>IDENTIFICATION</scope>
    <source>
        <tissue evidence="5">Leaf</tissue>
    </source>
</reference>
<feature type="compositionally biased region" description="Low complexity" evidence="1">
    <location>
        <begin position="81"/>
        <end position="91"/>
    </location>
</feature>
<feature type="domain" description="DUF4378" evidence="2">
    <location>
        <begin position="438"/>
        <end position="576"/>
    </location>
</feature>
<protein>
    <submittedName>
        <fullName evidence="5">Uncharacterized protein LOC104788682 isoform X1</fullName>
    </submittedName>
</protein>
<dbReference type="PANTHER" id="PTHR31680">
    <property type="entry name" value="LONGIFOLIA PROTEIN"/>
    <property type="match status" value="1"/>
</dbReference>
<dbReference type="PANTHER" id="PTHR31680:SF12">
    <property type="entry name" value="OS11G0587300 PROTEIN"/>
    <property type="match status" value="1"/>
</dbReference>
<evidence type="ECO:0000256" key="1">
    <source>
        <dbReference type="SAM" id="MobiDB-lite"/>
    </source>
</evidence>
<evidence type="ECO:0000259" key="3">
    <source>
        <dbReference type="Pfam" id="PF14383"/>
    </source>
</evidence>
<dbReference type="InterPro" id="IPR032795">
    <property type="entry name" value="DUF3741-assoc"/>
</dbReference>
<dbReference type="Proteomes" id="UP000694864">
    <property type="component" value="Chromosome 5"/>
</dbReference>
<evidence type="ECO:0000259" key="2">
    <source>
        <dbReference type="Pfam" id="PF14309"/>
    </source>
</evidence>
<evidence type="ECO:0000313" key="4">
    <source>
        <dbReference type="Proteomes" id="UP000694864"/>
    </source>
</evidence>
<sequence length="596" mass="66766">MDNNNNKSIGVNEQVLEKQIGGCMAGFFNIFDRPHLLSPKRLSSSSSSSSPPSPESYSASERSSPLLKSRYIGKNQKSVYSTPDLLLSPSPDSHHLLTRSPPLSAPDERSPSSSSSSSSSRSSSSPWRFSKEAPRLSLDSRAVLDAKGSLKPRPIPPDSSPSVIARLMGLEPLPPQLPLQRSASESRLSRDYTFFDFHDVVKAPEDPARPTPPPPSSAVRRKPFFDSGDFFPPDRVSKISGFQAPPNDLETLKQLLQALRLKGLLHSSSSNKHHHTRIHNHINDVSARSPSGFRSRPVTPSLKSPPKSNRTARPTLKEQRRVSPFPWQRPQPLLTERSKSSSRRTISSQEMWKVDDYNRQGKTLLERCDKLLHSIAEMGAAEAAEDSQPSPVSVLDASLYHEDSSPSPVMKRSLDFGAESEDESWGGSFSFSSSLDSEYVYISDILRASHCLPQESDIFSLLEKQQYLKGKCASRAAAQERRLIFDAVQEIVGRRSRLPPWMMVAEADKMQVIWSEYQKIRKTKSSTEAEEDDLVGYVCGVLGRDLSEDRWRDRQVDMSEAVLDIERLVFKDLIGETIRHLAFLNRSDSLRRRLLF</sequence>
<feature type="compositionally biased region" description="Low complexity" evidence="1">
    <location>
        <begin position="39"/>
        <end position="67"/>
    </location>
</feature>
<reference evidence="4" key="1">
    <citation type="journal article" date="2014" name="Nat. Commun.">
        <title>The emerging biofuel crop Camelina sativa retains a highly undifferentiated hexaploid genome structure.</title>
        <authorList>
            <person name="Kagale S."/>
            <person name="Koh C."/>
            <person name="Nixon J."/>
            <person name="Bollina V."/>
            <person name="Clarke W.E."/>
            <person name="Tuteja R."/>
            <person name="Spillane C."/>
            <person name="Robinson S.J."/>
            <person name="Links M.G."/>
            <person name="Clarke C."/>
            <person name="Higgins E.E."/>
            <person name="Huebert T."/>
            <person name="Sharpe A.G."/>
            <person name="Parkin I.A."/>
        </authorList>
    </citation>
    <scope>NUCLEOTIDE SEQUENCE [LARGE SCALE GENOMIC DNA]</scope>
    <source>
        <strain evidence="4">cv. DH55</strain>
    </source>
</reference>
<keyword evidence="4" id="KW-1185">Reference proteome</keyword>
<feature type="region of interest" description="Disordered" evidence="1">
    <location>
        <begin position="281"/>
        <end position="347"/>
    </location>
</feature>
<dbReference type="InterPro" id="IPR033334">
    <property type="entry name" value="LNG1/2"/>
</dbReference>
<dbReference type="Pfam" id="PF14309">
    <property type="entry name" value="DUF4378"/>
    <property type="match status" value="1"/>
</dbReference>
<gene>
    <name evidence="5" type="primary">LOC104788682</name>
</gene>
<name>A0ABM0ZAJ2_CAMSA</name>
<proteinExistence type="predicted"/>
<dbReference type="InterPro" id="IPR025486">
    <property type="entry name" value="DUF4378"/>
</dbReference>
<dbReference type="Pfam" id="PF14383">
    <property type="entry name" value="VARLMGL"/>
    <property type="match status" value="1"/>
</dbReference>
<feature type="region of interest" description="Disordered" evidence="1">
    <location>
        <begin position="203"/>
        <end position="222"/>
    </location>
</feature>
<evidence type="ECO:0000313" key="5">
    <source>
        <dbReference type="RefSeq" id="XP_010512761.1"/>
    </source>
</evidence>
<organism evidence="4 5">
    <name type="scientific">Camelina sativa</name>
    <name type="common">False flax</name>
    <name type="synonym">Myagrum sativum</name>
    <dbReference type="NCBI Taxonomy" id="90675"/>
    <lineage>
        <taxon>Eukaryota</taxon>
        <taxon>Viridiplantae</taxon>
        <taxon>Streptophyta</taxon>
        <taxon>Embryophyta</taxon>
        <taxon>Tracheophyta</taxon>
        <taxon>Spermatophyta</taxon>
        <taxon>Magnoliopsida</taxon>
        <taxon>eudicotyledons</taxon>
        <taxon>Gunneridae</taxon>
        <taxon>Pentapetalae</taxon>
        <taxon>rosids</taxon>
        <taxon>malvids</taxon>
        <taxon>Brassicales</taxon>
        <taxon>Brassicaceae</taxon>
        <taxon>Camelineae</taxon>
        <taxon>Camelina</taxon>
    </lineage>
</organism>
<feature type="domain" description="DUF3741" evidence="3">
    <location>
        <begin position="160"/>
        <end position="175"/>
    </location>
</feature>
<dbReference type="GeneID" id="104788682"/>
<accession>A0ABM0ZAJ2</accession>